<dbReference type="AlphaFoldDB" id="A0A9W5LLD7"/>
<reference evidence="1 2" key="1">
    <citation type="journal article" date="2014" name="Syst. Appl. Microbiol.">
        <title>Genomic insights into the taxonomic status of the three subspecies of Bacillus subtilis.</title>
        <authorList>
            <person name="Yi H."/>
            <person name="Chun J."/>
            <person name="Cha C.J."/>
        </authorList>
    </citation>
    <scope>NUCLEOTIDE SEQUENCE [LARGE SCALE GENOMIC DNA]</scope>
    <source>
        <strain evidence="1 2">KCTC 13429</strain>
    </source>
</reference>
<keyword evidence="2" id="KW-1185">Reference proteome</keyword>
<sequence length="41" mass="4477">MAAASNESVWTAERLILTCLTPFLMFQEPAAEPKQPAALTK</sequence>
<dbReference type="Proteomes" id="UP000011182">
    <property type="component" value="Unassembled WGS sequence"/>
</dbReference>
<evidence type="ECO:0000313" key="1">
    <source>
        <dbReference type="EMBL" id="ELS62817.1"/>
    </source>
</evidence>
<accession>A0A9W5LLD7</accession>
<evidence type="ECO:0000313" key="2">
    <source>
        <dbReference type="Proteomes" id="UP000011182"/>
    </source>
</evidence>
<proteinExistence type="predicted"/>
<organism evidence="1 2">
    <name type="scientific">Bacillus inaquosorum KCTC 13429</name>
    <dbReference type="NCBI Taxonomy" id="1236548"/>
    <lineage>
        <taxon>Bacteria</taxon>
        <taxon>Bacillati</taxon>
        <taxon>Bacillota</taxon>
        <taxon>Bacilli</taxon>
        <taxon>Bacillales</taxon>
        <taxon>Bacillaceae</taxon>
        <taxon>Bacillus</taxon>
    </lineage>
</organism>
<protein>
    <submittedName>
        <fullName evidence="1">Uncharacterized protein</fullName>
    </submittedName>
</protein>
<gene>
    <name evidence="1" type="ORF">BSI_02080</name>
</gene>
<dbReference type="EMBL" id="AMXN01000001">
    <property type="protein sequence ID" value="ELS62817.1"/>
    <property type="molecule type" value="Genomic_DNA"/>
</dbReference>
<name>A0A9W5LLD7_9BACI</name>
<comment type="caution">
    <text evidence="1">The sequence shown here is derived from an EMBL/GenBank/DDBJ whole genome shotgun (WGS) entry which is preliminary data.</text>
</comment>